<dbReference type="NCBIfam" id="NF033580">
    <property type="entry name" value="transpos_IS5_3"/>
    <property type="match status" value="1"/>
</dbReference>
<accession>A0AAJ0UEW1</accession>
<dbReference type="RefSeq" id="WP_201244005.1">
    <property type="nucleotide sequence ID" value="NZ_NHSF01000020.1"/>
</dbReference>
<dbReference type="PANTHER" id="PTHR30007:SF0">
    <property type="entry name" value="TRANSPOSASE"/>
    <property type="match status" value="1"/>
</dbReference>
<dbReference type="AlphaFoldDB" id="A0AAJ0UEW1"/>
<dbReference type="PANTHER" id="PTHR30007">
    <property type="entry name" value="PHP DOMAIN PROTEIN"/>
    <property type="match status" value="1"/>
</dbReference>
<gene>
    <name evidence="4" type="ORF">CCR82_03530</name>
</gene>
<feature type="domain" description="Insertion element IS402-like" evidence="3">
    <location>
        <begin position="16"/>
        <end position="90"/>
    </location>
</feature>
<dbReference type="GO" id="GO:0003677">
    <property type="term" value="F:DNA binding"/>
    <property type="evidence" value="ECO:0007669"/>
    <property type="project" value="InterPro"/>
</dbReference>
<dbReference type="Proteomes" id="UP001296967">
    <property type="component" value="Unassembled WGS sequence"/>
</dbReference>
<dbReference type="Pfam" id="PF13340">
    <property type="entry name" value="DUF4096"/>
    <property type="match status" value="1"/>
</dbReference>
<protein>
    <submittedName>
        <fullName evidence="4">DDE transposase</fullName>
    </submittedName>
</protein>
<feature type="region of interest" description="Disordered" evidence="1">
    <location>
        <begin position="100"/>
        <end position="126"/>
    </location>
</feature>
<dbReference type="EMBL" id="NHSF01000020">
    <property type="protein sequence ID" value="MBK5929630.1"/>
    <property type="molecule type" value="Genomic_DNA"/>
</dbReference>
<dbReference type="InterPro" id="IPR002559">
    <property type="entry name" value="Transposase_11"/>
</dbReference>
<dbReference type="GO" id="GO:0006313">
    <property type="term" value="P:DNA transposition"/>
    <property type="evidence" value="ECO:0007669"/>
    <property type="project" value="InterPro"/>
</dbReference>
<organism evidence="4 5">
    <name type="scientific">Halochromatium salexigens</name>
    <name type="common">Chromatium salexigens</name>
    <dbReference type="NCBI Taxonomy" id="49447"/>
    <lineage>
        <taxon>Bacteria</taxon>
        <taxon>Pseudomonadati</taxon>
        <taxon>Pseudomonadota</taxon>
        <taxon>Gammaproteobacteria</taxon>
        <taxon>Chromatiales</taxon>
        <taxon>Chromatiaceae</taxon>
        <taxon>Halochromatium</taxon>
    </lineage>
</organism>
<evidence type="ECO:0000256" key="1">
    <source>
        <dbReference type="SAM" id="MobiDB-lite"/>
    </source>
</evidence>
<reference evidence="4" key="1">
    <citation type="submission" date="2017-05" db="EMBL/GenBank/DDBJ databases">
        <authorList>
            <person name="Imhoff J.F."/>
            <person name="Rahn T."/>
            <person name="Kuenzel S."/>
            <person name="Neulinger S.C."/>
        </authorList>
    </citation>
    <scope>NUCLEOTIDE SEQUENCE</scope>
    <source>
        <strain evidence="4">DSM 4395</strain>
    </source>
</reference>
<reference evidence="4" key="2">
    <citation type="journal article" date="2020" name="Microorganisms">
        <title>Osmotic Adaptation and Compatible Solute Biosynthesis of Phototrophic Bacteria as Revealed from Genome Analyses.</title>
        <authorList>
            <person name="Imhoff J.F."/>
            <person name="Rahn T."/>
            <person name="Kunzel S."/>
            <person name="Keller A."/>
            <person name="Neulinger S.C."/>
        </authorList>
    </citation>
    <scope>NUCLEOTIDE SEQUENCE</scope>
    <source>
        <strain evidence="4">DSM 4395</strain>
    </source>
</reference>
<evidence type="ECO:0000259" key="3">
    <source>
        <dbReference type="Pfam" id="PF13340"/>
    </source>
</evidence>
<dbReference type="InterPro" id="IPR025161">
    <property type="entry name" value="IS402-like_dom"/>
</dbReference>
<feature type="non-terminal residue" evidence="4">
    <location>
        <position position="181"/>
    </location>
</feature>
<evidence type="ECO:0000259" key="2">
    <source>
        <dbReference type="Pfam" id="PF01609"/>
    </source>
</evidence>
<feature type="domain" description="Transposase IS4-like" evidence="2">
    <location>
        <begin position="106"/>
        <end position="174"/>
    </location>
</feature>
<keyword evidence="5" id="KW-1185">Reference proteome</keyword>
<evidence type="ECO:0000313" key="4">
    <source>
        <dbReference type="EMBL" id="MBK5929630.1"/>
    </source>
</evidence>
<dbReference type="Pfam" id="PF01609">
    <property type="entry name" value="DDE_Tnp_1"/>
    <property type="match status" value="1"/>
</dbReference>
<proteinExistence type="predicted"/>
<sequence>MTSDGAHPRARYPSDLSDEEWAIIEPIINELDPYKTGRKRESNLREILNAIFYLNKTGCPWRYLPKDFPSYHLVNYYYNKWTHSGLLEQINAALRARLRQKEDRNPDPSGAIIDSQSVKGTPESSIESGFDGGKLVKGRKRHIVVDTMGCLLVVYVHAANIFDGKAARDVLTRLFVILQSV</sequence>
<evidence type="ECO:0000313" key="5">
    <source>
        <dbReference type="Proteomes" id="UP001296967"/>
    </source>
</evidence>
<feature type="compositionally biased region" description="Polar residues" evidence="1">
    <location>
        <begin position="114"/>
        <end position="126"/>
    </location>
</feature>
<name>A0AAJ0UEW1_HALSE</name>
<dbReference type="GO" id="GO:0004803">
    <property type="term" value="F:transposase activity"/>
    <property type="evidence" value="ECO:0007669"/>
    <property type="project" value="InterPro"/>
</dbReference>
<comment type="caution">
    <text evidence="4">The sequence shown here is derived from an EMBL/GenBank/DDBJ whole genome shotgun (WGS) entry which is preliminary data.</text>
</comment>